<accession>A0A2J5I7D6</accession>
<evidence type="ECO:0000313" key="2">
    <source>
        <dbReference type="Proteomes" id="UP000235023"/>
    </source>
</evidence>
<dbReference type="AlphaFoldDB" id="A0A2J5I7D6"/>
<proteinExistence type="predicted"/>
<protein>
    <submittedName>
        <fullName evidence="1">Uncharacterized protein</fullName>
    </submittedName>
</protein>
<dbReference type="EMBL" id="KZ559502">
    <property type="protein sequence ID" value="PLN85809.1"/>
    <property type="molecule type" value="Genomic_DNA"/>
</dbReference>
<reference evidence="2" key="1">
    <citation type="submission" date="2017-12" db="EMBL/GenBank/DDBJ databases">
        <authorList>
            <consortium name="DOE Joint Genome Institute"/>
            <person name="Mondo S.J."/>
            <person name="Kjaerbolling I."/>
            <person name="Vesth T.C."/>
            <person name="Frisvad J.C."/>
            <person name="Nybo J.L."/>
            <person name="Theobald S."/>
            <person name="Kuo A."/>
            <person name="Bowyer P."/>
            <person name="Matsuda Y."/>
            <person name="Lyhne E.K."/>
            <person name="Kogle M.E."/>
            <person name="Clum A."/>
            <person name="Lipzen A."/>
            <person name="Salamov A."/>
            <person name="Ngan C.Y."/>
            <person name="Daum C."/>
            <person name="Chiniquy J."/>
            <person name="Barry K."/>
            <person name="LaButti K."/>
            <person name="Haridas S."/>
            <person name="Simmons B.A."/>
            <person name="Magnuson J.K."/>
            <person name="Mortensen U.H."/>
            <person name="Larsen T.O."/>
            <person name="Grigoriev I.V."/>
            <person name="Baker S.E."/>
            <person name="Andersen M.R."/>
            <person name="Nordberg H.P."/>
            <person name="Cantor M.N."/>
            <person name="Hua S.X."/>
        </authorList>
    </citation>
    <scope>NUCLEOTIDE SEQUENCE [LARGE SCALE GENOMIC DNA]</scope>
    <source>
        <strain evidence="2">IBT 19404</strain>
    </source>
</reference>
<organism evidence="1 2">
    <name type="scientific">Aspergillus taichungensis</name>
    <dbReference type="NCBI Taxonomy" id="482145"/>
    <lineage>
        <taxon>Eukaryota</taxon>
        <taxon>Fungi</taxon>
        <taxon>Dikarya</taxon>
        <taxon>Ascomycota</taxon>
        <taxon>Pezizomycotina</taxon>
        <taxon>Eurotiomycetes</taxon>
        <taxon>Eurotiomycetidae</taxon>
        <taxon>Eurotiales</taxon>
        <taxon>Aspergillaceae</taxon>
        <taxon>Aspergillus</taxon>
        <taxon>Aspergillus subgen. Circumdati</taxon>
    </lineage>
</organism>
<evidence type="ECO:0000313" key="1">
    <source>
        <dbReference type="EMBL" id="PLN85809.1"/>
    </source>
</evidence>
<keyword evidence="2" id="KW-1185">Reference proteome</keyword>
<dbReference type="Proteomes" id="UP000235023">
    <property type="component" value="Unassembled WGS sequence"/>
</dbReference>
<name>A0A2J5I7D6_9EURO</name>
<gene>
    <name evidence="1" type="ORF">BDW42DRAFT_160048</name>
</gene>
<sequence>MSDRLQPSIHLPGESRVSINSFSLRQHIHQSLVYIYTCFLPPPPIATGLGRTSR</sequence>